<evidence type="ECO:0000313" key="4">
    <source>
        <dbReference type="Proteomes" id="UP000199041"/>
    </source>
</evidence>
<evidence type="ECO:0000256" key="1">
    <source>
        <dbReference type="SAM" id="MobiDB-lite"/>
    </source>
</evidence>
<dbReference type="InterPro" id="IPR022385">
    <property type="entry name" value="Rhs_assc_core"/>
</dbReference>
<dbReference type="PANTHER" id="PTHR32305">
    <property type="match status" value="1"/>
</dbReference>
<dbReference type="RefSeq" id="WP_244519033.1">
    <property type="nucleotide sequence ID" value="NZ_FNQY01000046.1"/>
</dbReference>
<dbReference type="STRING" id="551991.SAMN05192529_1461"/>
<dbReference type="EMBL" id="FNQY01000046">
    <property type="protein sequence ID" value="SEA68007.1"/>
    <property type="molecule type" value="Genomic_DNA"/>
</dbReference>
<name>A0A1H4D5X6_9BACT</name>
<dbReference type="PANTHER" id="PTHR32305:SF15">
    <property type="entry name" value="PROTEIN RHSA-RELATED"/>
    <property type="match status" value="1"/>
</dbReference>
<dbReference type="Pfam" id="PF15649">
    <property type="entry name" value="Tox-REase-7"/>
    <property type="match status" value="1"/>
</dbReference>
<keyword evidence="4" id="KW-1185">Reference proteome</keyword>
<reference evidence="3 4" key="1">
    <citation type="submission" date="2016-10" db="EMBL/GenBank/DDBJ databases">
        <authorList>
            <person name="de Groot N.N."/>
        </authorList>
    </citation>
    <scope>NUCLEOTIDE SEQUENCE [LARGE SCALE GENOMIC DNA]</scope>
    <source>
        <strain evidence="3 4">Vu-144</strain>
    </source>
</reference>
<evidence type="ECO:0000259" key="2">
    <source>
        <dbReference type="Pfam" id="PF15649"/>
    </source>
</evidence>
<dbReference type="AlphaFoldDB" id="A0A1H4D5X6"/>
<feature type="domain" description="Tox-REase-7" evidence="2">
    <location>
        <begin position="440"/>
        <end position="515"/>
    </location>
</feature>
<evidence type="ECO:0000313" key="3">
    <source>
        <dbReference type="EMBL" id="SEA68007.1"/>
    </source>
</evidence>
<feature type="compositionally biased region" description="Basic and acidic residues" evidence="1">
    <location>
        <begin position="342"/>
        <end position="354"/>
    </location>
</feature>
<feature type="non-terminal residue" evidence="3">
    <location>
        <position position="1"/>
    </location>
</feature>
<sequence length="532" mass="58741">TGAAFGQYKSGGFSTANVNYSVSGLSYDQNGNIMTMNQYGLKSGSSSSLIDQLAYHYNTNSNRLKNVVDTANDATTTLGDFHYTGTKAASAVDYTYDSNGNMTSDANKNISGIAYNYLNLPERITVTGKGTVSYIYDASGNKLQKKTVDGVITTVTTYLGAAVYQNDTLQFFGNQEGRTRPLGSSFINDYYLKDHLGNTRVVITDDYNVSSPILETNSYYPFGLQQKGIGYTQVLASLHNKYTYNGKELQEDLGLDQYDYGTRFYDAQIGRWHVADPLADVSRRMSPYNYVYDNPLGFKDPDGMQSVTFQGADAVEVFKQWQQMGRSEGRDDQTDGDQDGDDDKKKKTPKKIDQKTYSTGWESAGGNKQINKYDGKIRFVSEAIHPSLINVEDLIFFPVKGGISLIRAGFKLFEKRVAIIAAEDVVKEGLGNARALGIAGEEAVGVGVQVRIPSLTGTAKYRIPDQLTSTTLGEVKNVSHLSLTSQLRDFYMFSQQTGRQFILYTRPNTTFSGPLQNLINNGSIIIKPIPFK</sequence>
<dbReference type="InterPro" id="IPR028903">
    <property type="entry name" value="Tox-REase-7_dom"/>
</dbReference>
<organism evidence="3 4">
    <name type="scientific">Arachidicoccus rhizosphaerae</name>
    <dbReference type="NCBI Taxonomy" id="551991"/>
    <lineage>
        <taxon>Bacteria</taxon>
        <taxon>Pseudomonadati</taxon>
        <taxon>Bacteroidota</taxon>
        <taxon>Chitinophagia</taxon>
        <taxon>Chitinophagales</taxon>
        <taxon>Chitinophagaceae</taxon>
        <taxon>Arachidicoccus</taxon>
    </lineage>
</organism>
<feature type="region of interest" description="Disordered" evidence="1">
    <location>
        <begin position="323"/>
        <end position="364"/>
    </location>
</feature>
<gene>
    <name evidence="3" type="ORF">SAMN05192529_1461</name>
</gene>
<dbReference type="Proteomes" id="UP000199041">
    <property type="component" value="Unassembled WGS sequence"/>
</dbReference>
<proteinExistence type="predicted"/>
<accession>A0A1H4D5X6</accession>
<dbReference type="Gene3D" id="2.180.10.10">
    <property type="entry name" value="RHS repeat-associated core"/>
    <property type="match status" value="1"/>
</dbReference>
<dbReference type="InterPro" id="IPR050708">
    <property type="entry name" value="T6SS_VgrG/RHS"/>
</dbReference>
<dbReference type="NCBIfam" id="TIGR03696">
    <property type="entry name" value="Rhs_assc_core"/>
    <property type="match status" value="1"/>
</dbReference>
<protein>
    <submittedName>
        <fullName evidence="3">RHS repeat-associated core domain-containing protein</fullName>
    </submittedName>
</protein>